<comment type="caution">
    <text evidence="2">The sequence shown here is derived from an EMBL/GenBank/DDBJ whole genome shotgun (WGS) entry which is preliminary data.</text>
</comment>
<dbReference type="Proteomes" id="UP001187192">
    <property type="component" value="Unassembled WGS sequence"/>
</dbReference>
<evidence type="ECO:0000313" key="3">
    <source>
        <dbReference type="Proteomes" id="UP001187192"/>
    </source>
</evidence>
<reference evidence="2" key="1">
    <citation type="submission" date="2023-07" db="EMBL/GenBank/DDBJ databases">
        <title>draft genome sequence of fig (Ficus carica).</title>
        <authorList>
            <person name="Takahashi T."/>
            <person name="Nishimura K."/>
        </authorList>
    </citation>
    <scope>NUCLEOTIDE SEQUENCE</scope>
</reference>
<dbReference type="EMBL" id="BTGU01011480">
    <property type="protein sequence ID" value="GMN71854.1"/>
    <property type="molecule type" value="Genomic_DNA"/>
</dbReference>
<evidence type="ECO:0000256" key="1">
    <source>
        <dbReference type="SAM" id="MobiDB-lite"/>
    </source>
</evidence>
<dbReference type="AlphaFoldDB" id="A0AA88JF04"/>
<feature type="compositionally biased region" description="Basic residues" evidence="1">
    <location>
        <begin position="1"/>
        <end position="17"/>
    </location>
</feature>
<proteinExistence type="predicted"/>
<protein>
    <submittedName>
        <fullName evidence="2">Uncharacterized protein</fullName>
    </submittedName>
</protein>
<name>A0AA88JF04_FICCA</name>
<feature type="region of interest" description="Disordered" evidence="1">
    <location>
        <begin position="1"/>
        <end position="40"/>
    </location>
</feature>
<accession>A0AA88JF04</accession>
<gene>
    <name evidence="2" type="ORF">TIFTF001_052737</name>
</gene>
<keyword evidence="3" id="KW-1185">Reference proteome</keyword>
<sequence>MSKNHYPKHVFPKKTKRPATGETSVGRPDAHKSHGDFPSSRLEIRDRQRRQRRHYNFHTDGCSSFMKFLRWLLLSIEFRRGHDREVDDDLDLCASKSTRSSWGSPQDLTLYISPALEPWVLIVQSAKAPLGCRWRWRPSFRPRGIFGFSHGYLL</sequence>
<organism evidence="2 3">
    <name type="scientific">Ficus carica</name>
    <name type="common">Common fig</name>
    <dbReference type="NCBI Taxonomy" id="3494"/>
    <lineage>
        <taxon>Eukaryota</taxon>
        <taxon>Viridiplantae</taxon>
        <taxon>Streptophyta</taxon>
        <taxon>Embryophyta</taxon>
        <taxon>Tracheophyta</taxon>
        <taxon>Spermatophyta</taxon>
        <taxon>Magnoliopsida</taxon>
        <taxon>eudicotyledons</taxon>
        <taxon>Gunneridae</taxon>
        <taxon>Pentapetalae</taxon>
        <taxon>rosids</taxon>
        <taxon>fabids</taxon>
        <taxon>Rosales</taxon>
        <taxon>Moraceae</taxon>
        <taxon>Ficeae</taxon>
        <taxon>Ficus</taxon>
    </lineage>
</organism>
<evidence type="ECO:0000313" key="2">
    <source>
        <dbReference type="EMBL" id="GMN71854.1"/>
    </source>
</evidence>